<comment type="caution">
    <text evidence="2">The sequence shown here is derived from an EMBL/GenBank/DDBJ whole genome shotgun (WGS) entry which is preliminary data.</text>
</comment>
<protein>
    <submittedName>
        <fullName evidence="2">Uncharacterized protein</fullName>
    </submittedName>
</protein>
<gene>
    <name evidence="2" type="ORF">ACFSRZ_05620</name>
</gene>
<evidence type="ECO:0000313" key="3">
    <source>
        <dbReference type="Proteomes" id="UP001597508"/>
    </source>
</evidence>
<feature type="chain" id="PRO_5045969366" evidence="1">
    <location>
        <begin position="22"/>
        <end position="168"/>
    </location>
</feature>
<keyword evidence="1" id="KW-0732">Signal</keyword>
<dbReference type="Proteomes" id="UP001597508">
    <property type="component" value="Unassembled WGS sequence"/>
</dbReference>
<name>A0ABW5LRM6_9FLAO</name>
<feature type="signal peptide" evidence="1">
    <location>
        <begin position="1"/>
        <end position="21"/>
    </location>
</feature>
<keyword evidence="3" id="KW-1185">Reference proteome</keyword>
<dbReference type="RefSeq" id="WP_379665550.1">
    <property type="nucleotide sequence ID" value="NZ_JBHULH010000003.1"/>
</dbReference>
<evidence type="ECO:0000256" key="1">
    <source>
        <dbReference type="SAM" id="SignalP"/>
    </source>
</evidence>
<accession>A0ABW5LRM6</accession>
<dbReference type="PROSITE" id="PS51257">
    <property type="entry name" value="PROKAR_LIPOPROTEIN"/>
    <property type="match status" value="1"/>
</dbReference>
<proteinExistence type="predicted"/>
<evidence type="ECO:0000313" key="2">
    <source>
        <dbReference type="EMBL" id="MFD2566839.1"/>
    </source>
</evidence>
<sequence>MKKVFTLIFIAVFVMSCDVNSDPVEITASTSITESVSISIPQSNASVDYDETINQDLNNVISNLSQVSSINIDNLSYRYLTASGNSAATITSATLSVNGVTVSTISNVNISQAAQAGTVFEITDTNVLDQLETIFLNNSSVTIQFSGSAVDGPIDFNVEVSISLTATL</sequence>
<reference evidence="3" key="1">
    <citation type="journal article" date="2019" name="Int. J. Syst. Evol. Microbiol.">
        <title>The Global Catalogue of Microorganisms (GCM) 10K type strain sequencing project: providing services to taxonomists for standard genome sequencing and annotation.</title>
        <authorList>
            <consortium name="The Broad Institute Genomics Platform"/>
            <consortium name="The Broad Institute Genome Sequencing Center for Infectious Disease"/>
            <person name="Wu L."/>
            <person name="Ma J."/>
        </authorList>
    </citation>
    <scope>NUCLEOTIDE SEQUENCE [LARGE SCALE GENOMIC DNA]</scope>
    <source>
        <strain evidence="3">KCTC 52127</strain>
    </source>
</reference>
<dbReference type="EMBL" id="JBHULH010000003">
    <property type="protein sequence ID" value="MFD2566839.1"/>
    <property type="molecule type" value="Genomic_DNA"/>
</dbReference>
<organism evidence="2 3">
    <name type="scientific">Pseudotenacibaculum haliotis</name>
    <dbReference type="NCBI Taxonomy" id="1862138"/>
    <lineage>
        <taxon>Bacteria</taxon>
        <taxon>Pseudomonadati</taxon>
        <taxon>Bacteroidota</taxon>
        <taxon>Flavobacteriia</taxon>
        <taxon>Flavobacteriales</taxon>
        <taxon>Flavobacteriaceae</taxon>
        <taxon>Pseudotenacibaculum</taxon>
    </lineage>
</organism>